<proteinExistence type="predicted"/>
<feature type="compositionally biased region" description="Basic and acidic residues" evidence="1">
    <location>
        <begin position="28"/>
        <end position="38"/>
    </location>
</feature>
<keyword evidence="3" id="KW-1185">Reference proteome</keyword>
<organism evidence="2 3">
    <name type="scientific">Dreissena polymorpha</name>
    <name type="common">Zebra mussel</name>
    <name type="synonym">Mytilus polymorpha</name>
    <dbReference type="NCBI Taxonomy" id="45954"/>
    <lineage>
        <taxon>Eukaryota</taxon>
        <taxon>Metazoa</taxon>
        <taxon>Spiralia</taxon>
        <taxon>Lophotrochozoa</taxon>
        <taxon>Mollusca</taxon>
        <taxon>Bivalvia</taxon>
        <taxon>Autobranchia</taxon>
        <taxon>Heteroconchia</taxon>
        <taxon>Euheterodonta</taxon>
        <taxon>Imparidentia</taxon>
        <taxon>Neoheterodontei</taxon>
        <taxon>Myida</taxon>
        <taxon>Dreissenoidea</taxon>
        <taxon>Dreissenidae</taxon>
        <taxon>Dreissena</taxon>
    </lineage>
</organism>
<reference evidence="2" key="2">
    <citation type="submission" date="2020-11" db="EMBL/GenBank/DDBJ databases">
        <authorList>
            <person name="McCartney M.A."/>
            <person name="Auch B."/>
            <person name="Kono T."/>
            <person name="Mallez S."/>
            <person name="Becker A."/>
            <person name="Gohl D.M."/>
            <person name="Silverstein K.A.T."/>
            <person name="Koren S."/>
            <person name="Bechman K.B."/>
            <person name="Herman A."/>
            <person name="Abrahante J.E."/>
            <person name="Garbe J."/>
        </authorList>
    </citation>
    <scope>NUCLEOTIDE SEQUENCE</scope>
    <source>
        <strain evidence="2">Duluth1</strain>
        <tissue evidence="2">Whole animal</tissue>
    </source>
</reference>
<reference evidence="2" key="1">
    <citation type="journal article" date="2019" name="bioRxiv">
        <title>The Genome of the Zebra Mussel, Dreissena polymorpha: A Resource for Invasive Species Research.</title>
        <authorList>
            <person name="McCartney M.A."/>
            <person name="Auch B."/>
            <person name="Kono T."/>
            <person name="Mallez S."/>
            <person name="Zhang Y."/>
            <person name="Obille A."/>
            <person name="Becker A."/>
            <person name="Abrahante J.E."/>
            <person name="Garbe J."/>
            <person name="Badalamenti J.P."/>
            <person name="Herman A."/>
            <person name="Mangelson H."/>
            <person name="Liachko I."/>
            <person name="Sullivan S."/>
            <person name="Sone E.D."/>
            <person name="Koren S."/>
            <person name="Silverstein K.A.T."/>
            <person name="Beckman K.B."/>
            <person name="Gohl D.M."/>
        </authorList>
    </citation>
    <scope>NUCLEOTIDE SEQUENCE</scope>
    <source>
        <strain evidence="2">Duluth1</strain>
        <tissue evidence="2">Whole animal</tissue>
    </source>
</reference>
<dbReference type="EMBL" id="JAIWYP010000003">
    <property type="protein sequence ID" value="KAH3855243.1"/>
    <property type="molecule type" value="Genomic_DNA"/>
</dbReference>
<dbReference type="Proteomes" id="UP000828390">
    <property type="component" value="Unassembled WGS sequence"/>
</dbReference>
<accession>A0A9D4LCG4</accession>
<feature type="compositionally biased region" description="Polar residues" evidence="1">
    <location>
        <begin position="39"/>
        <end position="53"/>
    </location>
</feature>
<protein>
    <submittedName>
        <fullName evidence="2">Uncharacterized protein</fullName>
    </submittedName>
</protein>
<feature type="compositionally biased region" description="Low complexity" evidence="1">
    <location>
        <begin position="18"/>
        <end position="27"/>
    </location>
</feature>
<sequence>MANRRCQCPERKEEDAGTNNENTTTTETKIDDAIRTAENRSGTPNPLVSPRTT</sequence>
<dbReference type="AlphaFoldDB" id="A0A9D4LCG4"/>
<gene>
    <name evidence="2" type="ORF">DPMN_097808</name>
</gene>
<comment type="caution">
    <text evidence="2">The sequence shown here is derived from an EMBL/GenBank/DDBJ whole genome shotgun (WGS) entry which is preliminary data.</text>
</comment>
<evidence type="ECO:0000256" key="1">
    <source>
        <dbReference type="SAM" id="MobiDB-lite"/>
    </source>
</evidence>
<evidence type="ECO:0000313" key="2">
    <source>
        <dbReference type="EMBL" id="KAH3855243.1"/>
    </source>
</evidence>
<evidence type="ECO:0000313" key="3">
    <source>
        <dbReference type="Proteomes" id="UP000828390"/>
    </source>
</evidence>
<feature type="region of interest" description="Disordered" evidence="1">
    <location>
        <begin position="1"/>
        <end position="53"/>
    </location>
</feature>
<name>A0A9D4LCG4_DREPO</name>